<dbReference type="EMBL" id="JAPFQI010000007">
    <property type="protein sequence ID" value="MCW8086257.1"/>
    <property type="molecule type" value="Genomic_DNA"/>
</dbReference>
<keyword evidence="3" id="KW-1185">Reference proteome</keyword>
<name>A0ABT3NVS2_9PROT</name>
<comment type="caution">
    <text evidence="2">The sequence shown here is derived from an EMBL/GenBank/DDBJ whole genome shotgun (WGS) entry which is preliminary data.</text>
</comment>
<protein>
    <submittedName>
        <fullName evidence="2">Uroporphyrinogen-III synthase</fullName>
    </submittedName>
</protein>
<proteinExistence type="predicted"/>
<dbReference type="InterPro" id="IPR003754">
    <property type="entry name" value="4pyrrol_synth_uPrphyn_synth"/>
</dbReference>
<dbReference type="SUPFAM" id="SSF69618">
    <property type="entry name" value="HemD-like"/>
    <property type="match status" value="1"/>
</dbReference>
<feature type="domain" description="Tetrapyrrole biosynthesis uroporphyrinogen III synthase" evidence="1">
    <location>
        <begin position="14"/>
        <end position="222"/>
    </location>
</feature>
<dbReference type="Pfam" id="PF02602">
    <property type="entry name" value="HEM4"/>
    <property type="match status" value="1"/>
</dbReference>
<dbReference type="InterPro" id="IPR036108">
    <property type="entry name" value="4pyrrol_syn_uPrphyn_synt_sf"/>
</dbReference>
<dbReference type="Proteomes" id="UP001526430">
    <property type="component" value="Unassembled WGS sequence"/>
</dbReference>
<accession>A0ABT3NVS2</accession>
<evidence type="ECO:0000313" key="3">
    <source>
        <dbReference type="Proteomes" id="UP001526430"/>
    </source>
</evidence>
<gene>
    <name evidence="2" type="ORF">OF850_11510</name>
</gene>
<dbReference type="Gene3D" id="3.40.50.10090">
    <property type="match status" value="2"/>
</dbReference>
<evidence type="ECO:0000259" key="1">
    <source>
        <dbReference type="Pfam" id="PF02602"/>
    </source>
</evidence>
<organism evidence="2 3">
    <name type="scientific">Sabulicella glaciei</name>
    <dbReference type="NCBI Taxonomy" id="2984948"/>
    <lineage>
        <taxon>Bacteria</taxon>
        <taxon>Pseudomonadati</taxon>
        <taxon>Pseudomonadota</taxon>
        <taxon>Alphaproteobacteria</taxon>
        <taxon>Acetobacterales</taxon>
        <taxon>Acetobacteraceae</taxon>
        <taxon>Sabulicella</taxon>
    </lineage>
</organism>
<evidence type="ECO:0000313" key="2">
    <source>
        <dbReference type="EMBL" id="MCW8086257.1"/>
    </source>
</evidence>
<reference evidence="2 3" key="1">
    <citation type="submission" date="2022-10" db="EMBL/GenBank/DDBJ databases">
        <title>Roseococcus glaciei nov., sp. nov., isolated from glacier.</title>
        <authorList>
            <person name="Liu Q."/>
            <person name="Xin Y.-H."/>
        </authorList>
    </citation>
    <scope>NUCLEOTIDE SEQUENCE [LARGE SCALE GENOMIC DNA]</scope>
    <source>
        <strain evidence="2 3">MDT2-1-1</strain>
    </source>
</reference>
<sequence length="227" mass="23486">MLVTRPEPGAAETARRILALGLEPVLAPALVLRSLPVAPMPPVQAILLPSRASARALSPSDTSIWAVGEATAEEARRRGFRQVRAADGDAASLAAAVAAALDPASGPLLLASGQGYGRDLLAALRAAGFRVIRRAVYAAGDAEALPEKAREALAAGRVGQALFFSPRSASCILRLLEGAGLASRAAGISAIAISPRVAAVLSPLPWREVLVAARPHQDPMLELLRRP</sequence>
<dbReference type="CDD" id="cd06578">
    <property type="entry name" value="HemD"/>
    <property type="match status" value="1"/>
</dbReference>